<dbReference type="OrthoDB" id="6500957at2759"/>
<feature type="domain" description="BTB" evidence="1">
    <location>
        <begin position="371"/>
        <end position="435"/>
    </location>
</feature>
<evidence type="ECO:0000313" key="2">
    <source>
        <dbReference type="EMBL" id="GBN78396.1"/>
    </source>
</evidence>
<accession>A0A4Y2RSQ6</accession>
<gene>
    <name evidence="2" type="ORF">AVEN_259164_1</name>
</gene>
<dbReference type="Gene3D" id="2.60.210.10">
    <property type="entry name" value="Apoptosis, Tumor Necrosis Factor Receptor Associated Protein 2, Chain A"/>
    <property type="match status" value="1"/>
</dbReference>
<dbReference type="SUPFAM" id="SSF54695">
    <property type="entry name" value="POZ domain"/>
    <property type="match status" value="1"/>
</dbReference>
<protein>
    <recommendedName>
        <fullName evidence="1">BTB domain-containing protein</fullName>
    </recommendedName>
</protein>
<dbReference type="CDD" id="cd18186">
    <property type="entry name" value="BTB_POZ_ZBTB_KLHL-like"/>
    <property type="match status" value="1"/>
</dbReference>
<dbReference type="Gene3D" id="3.30.710.10">
    <property type="entry name" value="Potassium Channel Kv1.1, Chain A"/>
    <property type="match status" value="1"/>
</dbReference>
<dbReference type="InterPro" id="IPR008974">
    <property type="entry name" value="TRAF-like"/>
</dbReference>
<dbReference type="SMART" id="SM00225">
    <property type="entry name" value="BTB"/>
    <property type="match status" value="1"/>
</dbReference>
<dbReference type="Pfam" id="PF00651">
    <property type="entry name" value="BTB"/>
    <property type="match status" value="1"/>
</dbReference>
<dbReference type="SUPFAM" id="SSF49599">
    <property type="entry name" value="TRAF domain-like"/>
    <property type="match status" value="2"/>
</dbReference>
<dbReference type="InterPro" id="IPR011333">
    <property type="entry name" value="SKP1/BTB/POZ_sf"/>
</dbReference>
<dbReference type="InterPro" id="IPR000210">
    <property type="entry name" value="BTB/POZ_dom"/>
</dbReference>
<dbReference type="AlphaFoldDB" id="A0A4Y2RSQ6"/>
<dbReference type="PANTHER" id="PTHR24413">
    <property type="entry name" value="SPECKLE-TYPE POZ PROTEIN"/>
    <property type="match status" value="1"/>
</dbReference>
<evidence type="ECO:0000259" key="1">
    <source>
        <dbReference type="PROSITE" id="PS50097"/>
    </source>
</evidence>
<sequence length="503" mass="57911">MATADTRARAHFTYIWTIENVSKLTQIRFKSPSFVAHSVSKSKWHLEIEEILDICCWLRSEDARKELSSAIDTEFSFLAADGSPLISKRNDKHSFFIFLLIKDVSMERWADFISNNTLTVRFRMWRKGRKIKTTDFCYARTKLKTYTRSFLWPIEEFSALNSSTAEDFSKLATDERKIYPLKNFTQNSHFMALILYLKRNSETEDVCVDFLVEKGTDYGYKCEITVVDANGEIIASKVEGVRTHFRSKILNFWNLISKSKLISNKNLFLPNNTLLLRCSLEVCSGVISSEIENCTPNVSSVVEDEDEVLEVNVAAMDDDDSLQFEKYFIKDIDENILVDNLVVGRSYSDSCNKLCPLKATLRYLHNEATLSNISLRIGTKLYPVHKNILSSRSPVFRTNFSKDIKENIFEIHDMDENTLCRLLLYIYTDTVEDLQVENALDLFKAAADYQLFDLKDKCSDILSLGKKYQDEKLEEAAGDFDCGLDKKIKVNEDSKQIAECNLF</sequence>
<reference evidence="2 3" key="1">
    <citation type="journal article" date="2019" name="Sci. Rep.">
        <title>Orb-weaving spider Araneus ventricosus genome elucidates the spidroin gene catalogue.</title>
        <authorList>
            <person name="Kono N."/>
            <person name="Nakamura H."/>
            <person name="Ohtoshi R."/>
            <person name="Moran D.A.P."/>
            <person name="Shinohara A."/>
            <person name="Yoshida Y."/>
            <person name="Fujiwara M."/>
            <person name="Mori M."/>
            <person name="Tomita M."/>
            <person name="Arakawa K."/>
        </authorList>
    </citation>
    <scope>NUCLEOTIDE SEQUENCE [LARGE SCALE GENOMIC DNA]</scope>
</reference>
<name>A0A4Y2RSQ6_ARAVE</name>
<comment type="caution">
    <text evidence="2">The sequence shown here is derived from an EMBL/GenBank/DDBJ whole genome shotgun (WGS) entry which is preliminary data.</text>
</comment>
<organism evidence="2 3">
    <name type="scientific">Araneus ventricosus</name>
    <name type="common">Orbweaver spider</name>
    <name type="synonym">Epeira ventricosa</name>
    <dbReference type="NCBI Taxonomy" id="182803"/>
    <lineage>
        <taxon>Eukaryota</taxon>
        <taxon>Metazoa</taxon>
        <taxon>Ecdysozoa</taxon>
        <taxon>Arthropoda</taxon>
        <taxon>Chelicerata</taxon>
        <taxon>Arachnida</taxon>
        <taxon>Araneae</taxon>
        <taxon>Araneomorphae</taxon>
        <taxon>Entelegynae</taxon>
        <taxon>Araneoidea</taxon>
        <taxon>Araneidae</taxon>
        <taxon>Araneus</taxon>
    </lineage>
</organism>
<evidence type="ECO:0000313" key="3">
    <source>
        <dbReference type="Proteomes" id="UP000499080"/>
    </source>
</evidence>
<dbReference type="EMBL" id="BGPR01018163">
    <property type="protein sequence ID" value="GBN78396.1"/>
    <property type="molecule type" value="Genomic_DNA"/>
</dbReference>
<dbReference type="Proteomes" id="UP000499080">
    <property type="component" value="Unassembled WGS sequence"/>
</dbReference>
<proteinExistence type="predicted"/>
<keyword evidence="3" id="KW-1185">Reference proteome</keyword>
<dbReference type="PROSITE" id="PS50097">
    <property type="entry name" value="BTB"/>
    <property type="match status" value="1"/>
</dbReference>